<evidence type="ECO:0000313" key="1">
    <source>
        <dbReference type="EMBL" id="KAH3687208.1"/>
    </source>
</evidence>
<accession>A0A9P8QAX1</accession>
<dbReference type="EMBL" id="JAEUBG010000928">
    <property type="protein sequence ID" value="KAH3687208.1"/>
    <property type="molecule type" value="Genomic_DNA"/>
</dbReference>
<name>A0A9P8QAX1_WICPI</name>
<reference evidence="1" key="2">
    <citation type="submission" date="2021-01" db="EMBL/GenBank/DDBJ databases">
        <authorList>
            <person name="Schikora-Tamarit M.A."/>
        </authorList>
    </citation>
    <scope>NUCLEOTIDE SEQUENCE</scope>
    <source>
        <strain evidence="1">CBS2887</strain>
    </source>
</reference>
<evidence type="ECO:0000313" key="2">
    <source>
        <dbReference type="Proteomes" id="UP000774326"/>
    </source>
</evidence>
<gene>
    <name evidence="1" type="ORF">WICPIJ_001803</name>
</gene>
<comment type="caution">
    <text evidence="1">The sequence shown here is derived from an EMBL/GenBank/DDBJ whole genome shotgun (WGS) entry which is preliminary data.</text>
</comment>
<sequence length="134" mass="15425">MIEKETIQNLWMWRSKLVAASPTVVTLGYFAELAAVAWKKENIASDLHVFESLLVIVMIEKETIQNLWMWRSKLVAASPTVVTLGYFAELAAVAWKKENIASDLHVFESRTLTLTQQNFELTQDSHDWKFLCLH</sequence>
<proteinExistence type="predicted"/>
<dbReference type="AlphaFoldDB" id="A0A9P8QAX1"/>
<reference evidence="1" key="1">
    <citation type="journal article" date="2021" name="Open Biol.">
        <title>Shared evolutionary footprints suggest mitochondrial oxidative damage underlies multiple complex I losses in fungi.</title>
        <authorList>
            <person name="Schikora-Tamarit M.A."/>
            <person name="Marcet-Houben M."/>
            <person name="Nosek J."/>
            <person name="Gabaldon T."/>
        </authorList>
    </citation>
    <scope>NUCLEOTIDE SEQUENCE</scope>
    <source>
        <strain evidence="1">CBS2887</strain>
    </source>
</reference>
<organism evidence="1 2">
    <name type="scientific">Wickerhamomyces pijperi</name>
    <name type="common">Yeast</name>
    <name type="synonym">Pichia pijperi</name>
    <dbReference type="NCBI Taxonomy" id="599730"/>
    <lineage>
        <taxon>Eukaryota</taxon>
        <taxon>Fungi</taxon>
        <taxon>Dikarya</taxon>
        <taxon>Ascomycota</taxon>
        <taxon>Saccharomycotina</taxon>
        <taxon>Saccharomycetes</taxon>
        <taxon>Phaffomycetales</taxon>
        <taxon>Wickerhamomycetaceae</taxon>
        <taxon>Wickerhamomyces</taxon>
    </lineage>
</organism>
<keyword evidence="2" id="KW-1185">Reference proteome</keyword>
<dbReference type="Proteomes" id="UP000774326">
    <property type="component" value="Unassembled WGS sequence"/>
</dbReference>
<protein>
    <submittedName>
        <fullName evidence="1">Uncharacterized protein</fullName>
    </submittedName>
</protein>